<dbReference type="EMBL" id="JAPWDV010000002">
    <property type="protein sequence ID" value="KAJ6220706.1"/>
    <property type="molecule type" value="Genomic_DNA"/>
</dbReference>
<sequence length="479" mass="56591">MKVLWIICALSLLSLSTWLSWIFVPSNSNLLSVYRRNVSPLPWKHANHPKPHEKIDQEEYDRFMESLYSTQEARQRFFDRLNRIRPPIDNKQHNGPNPQADANIDDINFRKFDYQTGVQFEEEFDCDLSWLHRCESLMIKKVEAINMGTLTENEVLNVCQSIDDEFTCLLDFAEKCEQKTNQETFIILKYVIENNNSTIVSCRAKEKDWIGFGFDSKADEDDSEEWVDSNGVWHYYNRHQYHTLPCITAQSVYSCMIDSFGIHFDPSLDMIETRSQCDCLAKFDRCLKKWIFESSELQLNKTSKCLMEEKETTLDILRDMFRFNLPEDNVQVQEQDVVACKAMRDHWHQSNYAKEQKLLRENDNAAKLTESLRSTFQMLKQSDCQTKTIVDDELCMERFEKRVRHLLTEQKSNSWKSEVEQMCCYTSELTACISTFVLIRCGVQQFNLYQDRVEFFRLNSLPDECTLLPYTKCQTLLYD</sequence>
<gene>
    <name evidence="1" type="ORF">RDWZM_006518</name>
</gene>
<keyword evidence="2" id="KW-1185">Reference proteome</keyword>
<organism evidence="1 2">
    <name type="scientific">Blomia tropicalis</name>
    <name type="common">Mite</name>
    <dbReference type="NCBI Taxonomy" id="40697"/>
    <lineage>
        <taxon>Eukaryota</taxon>
        <taxon>Metazoa</taxon>
        <taxon>Ecdysozoa</taxon>
        <taxon>Arthropoda</taxon>
        <taxon>Chelicerata</taxon>
        <taxon>Arachnida</taxon>
        <taxon>Acari</taxon>
        <taxon>Acariformes</taxon>
        <taxon>Sarcoptiformes</taxon>
        <taxon>Astigmata</taxon>
        <taxon>Glycyphagoidea</taxon>
        <taxon>Echimyopodidae</taxon>
        <taxon>Blomia</taxon>
    </lineage>
</organism>
<protein>
    <submittedName>
        <fullName evidence="1">Uncharacterized protein</fullName>
    </submittedName>
</protein>
<accession>A0A9Q0RPF1</accession>
<evidence type="ECO:0000313" key="1">
    <source>
        <dbReference type="EMBL" id="KAJ6220706.1"/>
    </source>
</evidence>
<dbReference type="Proteomes" id="UP001142055">
    <property type="component" value="Chromosome 2"/>
</dbReference>
<dbReference type="OMA" id="SETICCA"/>
<proteinExistence type="predicted"/>
<dbReference type="AlphaFoldDB" id="A0A9Q0RPF1"/>
<name>A0A9Q0RPF1_BLOTA</name>
<reference evidence="1" key="1">
    <citation type="submission" date="2022-12" db="EMBL/GenBank/DDBJ databases">
        <title>Genome assemblies of Blomia tropicalis.</title>
        <authorList>
            <person name="Cui Y."/>
        </authorList>
    </citation>
    <scope>NUCLEOTIDE SEQUENCE</scope>
    <source>
        <tissue evidence="1">Adult mites</tissue>
    </source>
</reference>
<dbReference type="OrthoDB" id="6485334at2759"/>
<evidence type="ECO:0000313" key="2">
    <source>
        <dbReference type="Proteomes" id="UP001142055"/>
    </source>
</evidence>
<comment type="caution">
    <text evidence="1">The sequence shown here is derived from an EMBL/GenBank/DDBJ whole genome shotgun (WGS) entry which is preliminary data.</text>
</comment>